<protein>
    <submittedName>
        <fullName evidence="1">Uncharacterized protein</fullName>
    </submittedName>
</protein>
<dbReference type="RefSeq" id="WP_167239161.1">
    <property type="nucleotide sequence ID" value="NZ_WHJF01000075.1"/>
</dbReference>
<evidence type="ECO:0000313" key="2">
    <source>
        <dbReference type="Proteomes" id="UP000610594"/>
    </source>
</evidence>
<sequence>MGQHKRSPALGIRWQPGIGHDPQALARMATTADKPAKVMGEAWFMGDERAMFDYLGATPLDDLSDEQIEKVLWEIASGTRSFGHMDEWDDWFAYLLPRLVALKQAPSQRHIIELLATGFFILHPERDDDTDYADALQTLGQVVMGPSRWVDGRLNLDHVLDGPPAGPSEAWGWWNVGGDLSVSLFFCLKYLHPEHIKAWVESVFAIGDPHWRAQILVWLGATRELWDGGSAFPSGLESQPPDARWAESYLIDDKLAAAFICEKNRSAFKDALRPVLALHLDDWLASIAQVDYLEMEAVPYMVGLHDL</sequence>
<reference evidence="1 2" key="1">
    <citation type="submission" date="2019-10" db="EMBL/GenBank/DDBJ databases">
        <title>Taxonomy of Antarctic Massilia spp.: description of Massilia rubra sp. nov., Massilia aquatica sp. nov., Massilia mucilaginosa sp. nov., Massilia frigida sp. nov. isolated from streams, lakes and regoliths.</title>
        <authorList>
            <person name="Holochova P."/>
            <person name="Sedlacek I."/>
            <person name="Kralova S."/>
            <person name="Maslanova I."/>
            <person name="Busse H.-J."/>
            <person name="Stankova E."/>
            <person name="Vrbovska V."/>
            <person name="Kovarovic V."/>
            <person name="Bartak M."/>
            <person name="Svec P."/>
            <person name="Pantucek R."/>
        </authorList>
    </citation>
    <scope>NUCLEOTIDE SEQUENCE [LARGE SCALE GENOMIC DNA]</scope>
    <source>
        <strain evidence="1 2">CCM 8694</strain>
    </source>
</reference>
<dbReference type="Proteomes" id="UP000610594">
    <property type="component" value="Unassembled WGS sequence"/>
</dbReference>
<comment type="caution">
    <text evidence="1">The sequence shown here is derived from an EMBL/GenBank/DDBJ whole genome shotgun (WGS) entry which is preliminary data.</text>
</comment>
<keyword evidence="2" id="KW-1185">Reference proteome</keyword>
<evidence type="ECO:0000313" key="1">
    <source>
        <dbReference type="EMBL" id="NHZ65187.1"/>
    </source>
</evidence>
<gene>
    <name evidence="1" type="ORF">F1735_23295</name>
</gene>
<organism evidence="1 2">
    <name type="scientific">Massilia genomosp. 1</name>
    <dbReference type="NCBI Taxonomy" id="2609280"/>
    <lineage>
        <taxon>Bacteria</taxon>
        <taxon>Pseudomonadati</taxon>
        <taxon>Pseudomonadota</taxon>
        <taxon>Betaproteobacteria</taxon>
        <taxon>Burkholderiales</taxon>
        <taxon>Oxalobacteraceae</taxon>
        <taxon>Telluria group</taxon>
        <taxon>Massilia</taxon>
    </lineage>
</organism>
<dbReference type="EMBL" id="WHJF01000075">
    <property type="protein sequence ID" value="NHZ65187.1"/>
    <property type="molecule type" value="Genomic_DNA"/>
</dbReference>
<name>A0ABX0MSY9_9BURK</name>
<accession>A0ABX0MSY9</accession>
<proteinExistence type="predicted"/>